<accession>A0A914PN59</accession>
<protein>
    <submittedName>
        <fullName evidence="2">Uncharacterized protein</fullName>
    </submittedName>
</protein>
<name>A0A914PN59_9BILA</name>
<reference evidence="2" key="1">
    <citation type="submission" date="2022-11" db="UniProtKB">
        <authorList>
            <consortium name="WormBaseParasite"/>
        </authorList>
    </citation>
    <scope>IDENTIFICATION</scope>
</reference>
<evidence type="ECO:0000313" key="1">
    <source>
        <dbReference type="Proteomes" id="UP000887578"/>
    </source>
</evidence>
<dbReference type="AlphaFoldDB" id="A0A914PN59"/>
<dbReference type="PANTHER" id="PTHR21525">
    <property type="entry name" value="MOTILE SPERM PROTEIN"/>
    <property type="match status" value="1"/>
</dbReference>
<dbReference type="WBParaSite" id="PDA_v2.g19479.t1">
    <property type="protein sequence ID" value="PDA_v2.g19479.t1"/>
    <property type="gene ID" value="PDA_v2.g19479"/>
</dbReference>
<sequence>MEGIDGIIEIINVKQNLTNIVETLNGRTRNGQKFTIYLRDTGVQYTVQVIIDEPHFKQWQQNNLKHLLENHFLTSDWIITVKFFWKTSALKAINEWKILLENGNYDEFRKNAKISDTQPLTITLPRECFLNPDKYIKIGDSISSEIIPSPTHEGIYVGNGEVVHISTKLDLRGQPYIKRTKLFPHTGPNEKRFICLKIFRVRQYSHLETTWIASKYAPIKMNKFCDVEHETKCLKFMSLCKIGYEQQKAGTLCIKDSDKNMSMAKSETINFVTPFATTIAKTITKIALPVAITIDVVRLALALKKDINNDSGLRNTAITSSSITASWTAGYAGGWAGFKTGMALGTLIGSLFGGVGAGPGAVAGGMIGSVVGAIGSSVVASIIATRLTKTIIDRRYGKTGDKTASPLPYDPLNNQLPEIENDIIIYAYANDNGIDVFGIDAETFQMVRYGRCPTMRDFVDSCGSALTDRFRHIFHTNENDGDNHLSLEIAECSGTTFDDEILCYFIDRYVLLAYIAITATNLRVQSGQKLLIIATFENKFEAIEVLFNDNGYIPQNVRTVQYEVGINLEELELQLLGEGNFVHITALKIQSNCQDLFEKLKNEILHVTFSNLEENYEYYVGDAIKKIVEVIESTVLNTYNEVLNERGIHESFVPLAIAAN</sequence>
<dbReference type="PANTHER" id="PTHR21525:SF9">
    <property type="entry name" value="CHANNEL_COLICIN DOMAIN-CONTAINING PROTEIN"/>
    <property type="match status" value="1"/>
</dbReference>
<organism evidence="1 2">
    <name type="scientific">Panagrolaimus davidi</name>
    <dbReference type="NCBI Taxonomy" id="227884"/>
    <lineage>
        <taxon>Eukaryota</taxon>
        <taxon>Metazoa</taxon>
        <taxon>Ecdysozoa</taxon>
        <taxon>Nematoda</taxon>
        <taxon>Chromadorea</taxon>
        <taxon>Rhabditida</taxon>
        <taxon>Tylenchina</taxon>
        <taxon>Panagrolaimomorpha</taxon>
        <taxon>Panagrolaimoidea</taxon>
        <taxon>Panagrolaimidae</taxon>
        <taxon>Panagrolaimus</taxon>
    </lineage>
</organism>
<evidence type="ECO:0000313" key="2">
    <source>
        <dbReference type="WBParaSite" id="PDA_v2.g19479.t1"/>
    </source>
</evidence>
<dbReference type="Proteomes" id="UP000887578">
    <property type="component" value="Unplaced"/>
</dbReference>
<keyword evidence="1" id="KW-1185">Reference proteome</keyword>
<proteinExistence type="predicted"/>